<keyword evidence="1" id="KW-1133">Transmembrane helix</keyword>
<feature type="transmembrane region" description="Helical" evidence="1">
    <location>
        <begin position="115"/>
        <end position="137"/>
    </location>
</feature>
<reference evidence="3" key="1">
    <citation type="submission" date="2016-10" db="EMBL/GenBank/DDBJ databases">
        <authorList>
            <person name="Varghese N."/>
            <person name="Submissions S."/>
        </authorList>
    </citation>
    <scope>NUCLEOTIDE SEQUENCE [LARGE SCALE GENOMIC DNA]</scope>
    <source>
        <strain evidence="3">CGMCC 4.3147</strain>
    </source>
</reference>
<feature type="transmembrane region" description="Helical" evidence="1">
    <location>
        <begin position="144"/>
        <end position="164"/>
    </location>
</feature>
<evidence type="ECO:0000313" key="2">
    <source>
        <dbReference type="EMBL" id="SDK93274.1"/>
    </source>
</evidence>
<keyword evidence="3" id="KW-1185">Reference proteome</keyword>
<feature type="transmembrane region" description="Helical" evidence="1">
    <location>
        <begin position="70"/>
        <end position="95"/>
    </location>
</feature>
<evidence type="ECO:0000256" key="1">
    <source>
        <dbReference type="SAM" id="Phobius"/>
    </source>
</evidence>
<dbReference type="Proteomes" id="UP000198662">
    <property type="component" value="Unassembled WGS sequence"/>
</dbReference>
<protein>
    <submittedName>
        <fullName evidence="2">Uncharacterized protein</fullName>
    </submittedName>
</protein>
<dbReference type="STRING" id="380244.SAMN05216298_2101"/>
<keyword evidence="1" id="KW-0472">Membrane</keyword>
<organism evidence="2 3">
    <name type="scientific">Glycomyces sambucus</name>
    <dbReference type="NCBI Taxonomy" id="380244"/>
    <lineage>
        <taxon>Bacteria</taxon>
        <taxon>Bacillati</taxon>
        <taxon>Actinomycetota</taxon>
        <taxon>Actinomycetes</taxon>
        <taxon>Glycomycetales</taxon>
        <taxon>Glycomycetaceae</taxon>
        <taxon>Glycomyces</taxon>
    </lineage>
</organism>
<dbReference type="AlphaFoldDB" id="A0A1G9FY01"/>
<keyword evidence="1" id="KW-0812">Transmembrane</keyword>
<dbReference type="OrthoDB" id="3388338at2"/>
<accession>A0A1G9FY01</accession>
<feature type="transmembrane region" description="Helical" evidence="1">
    <location>
        <begin position="12"/>
        <end position="30"/>
    </location>
</feature>
<feature type="transmembrane region" description="Helical" evidence="1">
    <location>
        <begin position="36"/>
        <end position="58"/>
    </location>
</feature>
<name>A0A1G9FY01_9ACTN</name>
<gene>
    <name evidence="2" type="ORF">SAMN05216298_2101</name>
</gene>
<dbReference type="RefSeq" id="WP_091047286.1">
    <property type="nucleotide sequence ID" value="NZ_FNGF01000002.1"/>
</dbReference>
<dbReference type="EMBL" id="FNGF01000002">
    <property type="protein sequence ID" value="SDK93274.1"/>
    <property type="molecule type" value="Genomic_DNA"/>
</dbReference>
<proteinExistence type="predicted"/>
<evidence type="ECO:0000313" key="3">
    <source>
        <dbReference type="Proteomes" id="UP000198662"/>
    </source>
</evidence>
<sequence length="224" mass="24061">MNPPLAHTRLAPLLVAVPFTAVVTGLFNLTEFMPGPLALLIGAAWGALVALAAAAVERRWPSAAARIEDALVFVGVIAFAFAGCGGLMAILQWQGALDSASLTGETLEAVLLPTIPYYIAVNSILEMLVIPAVVCFTRHGLRRVLVLATAALYFAMRIWTYLAFVPARMRFAEEEHATRAMTAAERAQAADDLMVDDPRWAFLLLMMIAFLVAVRLPSARPAAA</sequence>
<feature type="transmembrane region" description="Helical" evidence="1">
    <location>
        <begin position="200"/>
        <end position="218"/>
    </location>
</feature>